<evidence type="ECO:0000256" key="1">
    <source>
        <dbReference type="ARBA" id="ARBA00001974"/>
    </source>
</evidence>
<evidence type="ECO:0000256" key="5">
    <source>
        <dbReference type="ARBA" id="ARBA00023002"/>
    </source>
</evidence>
<dbReference type="GO" id="GO:0004499">
    <property type="term" value="F:N,N-dimethylaniline monooxygenase activity"/>
    <property type="evidence" value="ECO:0007669"/>
    <property type="project" value="InterPro"/>
</dbReference>
<dbReference type="PRINTS" id="PR00411">
    <property type="entry name" value="PNDRDTASEI"/>
</dbReference>
<proteinExistence type="predicted"/>
<name>A0A9P9WFC9_9PEZI</name>
<dbReference type="AlphaFoldDB" id="A0A9P9WFC9"/>
<evidence type="ECO:0000256" key="4">
    <source>
        <dbReference type="ARBA" id="ARBA00022857"/>
    </source>
</evidence>
<sequence>MDSTEKKSGDVESLDLIIVGAGISGINCAYRLQTKLPQVTFTIFENRTSIGGTWDLFKYPGIRSDSDLHTFGFSWHPWPHPSPIAEGDLIISYMKESVAAHGLDKYINFKHKVVSADWSSKTNRWTVAVENEGVTKRYTSRFMVLGAGYYDYNQPLKVEIPGLSNFRGKIIHPQFWPTDYDHTDKKIVVIGSGATAITLIPALAKTAAHVTMLQRSPSYIVSQPQQWSSPWTGPKWSHKIWPRSILGTIKRLYFMWTTHWFATLCRWFPKRMKEMVKKATLVQLPPRLKWDPHFSPAYYPWQQRLCLAPDGDFFKALHTPKADVVTGHIRTVTEDGIELTDGTKLDADVVVTATGLRMLFGGGIPLQVDGERIDTAKQILWNGAMVQDIPNLFYMIGYTNASWTLGSDETAFIICRLLKYMERKGIQVSVPRAPRDHQMKPRSSWQLTSTYVKAAEERFPKSGDQGPWRPRRHVPNDWAHARWGNITDGLHFTA</sequence>
<organism evidence="7 8">
    <name type="scientific">Neoarthrinium moseri</name>
    <dbReference type="NCBI Taxonomy" id="1658444"/>
    <lineage>
        <taxon>Eukaryota</taxon>
        <taxon>Fungi</taxon>
        <taxon>Dikarya</taxon>
        <taxon>Ascomycota</taxon>
        <taxon>Pezizomycotina</taxon>
        <taxon>Sordariomycetes</taxon>
        <taxon>Xylariomycetidae</taxon>
        <taxon>Amphisphaeriales</taxon>
        <taxon>Apiosporaceae</taxon>
        <taxon>Neoarthrinium</taxon>
    </lineage>
</organism>
<dbReference type="InterPro" id="IPR020946">
    <property type="entry name" value="Flavin_mOase-like"/>
</dbReference>
<keyword evidence="5" id="KW-0560">Oxidoreductase</keyword>
<accession>A0A9P9WFC9</accession>
<comment type="cofactor">
    <cofactor evidence="1">
        <name>FAD</name>
        <dbReference type="ChEBI" id="CHEBI:57692"/>
    </cofactor>
</comment>
<dbReference type="InterPro" id="IPR036188">
    <property type="entry name" value="FAD/NAD-bd_sf"/>
</dbReference>
<keyword evidence="2" id="KW-0285">Flavoprotein</keyword>
<dbReference type="EMBL" id="JAFIMR010000031">
    <property type="protein sequence ID" value="KAI1860544.1"/>
    <property type="molecule type" value="Genomic_DNA"/>
</dbReference>
<dbReference type="GO" id="GO:0050660">
    <property type="term" value="F:flavin adenine dinucleotide binding"/>
    <property type="evidence" value="ECO:0007669"/>
    <property type="project" value="InterPro"/>
</dbReference>
<comment type="caution">
    <text evidence="7">The sequence shown here is derived from an EMBL/GenBank/DDBJ whole genome shotgun (WGS) entry which is preliminary data.</text>
</comment>
<reference evidence="7" key="1">
    <citation type="submission" date="2021-03" db="EMBL/GenBank/DDBJ databases">
        <title>Revisited historic fungal species revealed as producer of novel bioactive compounds through whole genome sequencing and comparative genomics.</title>
        <authorList>
            <person name="Vignolle G.A."/>
            <person name="Hochenegger N."/>
            <person name="Mach R.L."/>
            <person name="Mach-Aigner A.R."/>
            <person name="Javad Rahimi M."/>
            <person name="Salim K.A."/>
            <person name="Chan C.M."/>
            <person name="Lim L.B.L."/>
            <person name="Cai F."/>
            <person name="Druzhinina I.S."/>
            <person name="U'Ren J.M."/>
            <person name="Derntl C."/>
        </authorList>
    </citation>
    <scope>NUCLEOTIDE SEQUENCE</scope>
    <source>
        <strain evidence="7">TUCIM 5799</strain>
    </source>
</reference>
<evidence type="ECO:0000256" key="2">
    <source>
        <dbReference type="ARBA" id="ARBA00022630"/>
    </source>
</evidence>
<keyword evidence="8" id="KW-1185">Reference proteome</keyword>
<gene>
    <name evidence="7" type="ORF">JX265_009943</name>
</gene>
<keyword evidence="3" id="KW-0274">FAD</keyword>
<protein>
    <recommendedName>
        <fullName evidence="9">FAD-containing monooxygenase EthA</fullName>
    </recommendedName>
</protein>
<dbReference type="Pfam" id="PF00743">
    <property type="entry name" value="FMO-like"/>
    <property type="match status" value="1"/>
</dbReference>
<dbReference type="FunFam" id="3.50.50.60:FF:000228">
    <property type="entry name" value="FAD-containing monooxygenase EthA"/>
    <property type="match status" value="1"/>
</dbReference>
<dbReference type="PANTHER" id="PTHR43872:SF1">
    <property type="entry name" value="MONOOXYGENASE, PUTATIVE (AFU_ORTHOLOGUE AFUA_8G02570)-RELATED"/>
    <property type="match status" value="1"/>
</dbReference>
<evidence type="ECO:0000256" key="6">
    <source>
        <dbReference type="ARBA" id="ARBA00023033"/>
    </source>
</evidence>
<keyword evidence="4" id="KW-0521">NADP</keyword>
<evidence type="ECO:0000313" key="8">
    <source>
        <dbReference type="Proteomes" id="UP000829685"/>
    </source>
</evidence>
<dbReference type="GO" id="GO:0050661">
    <property type="term" value="F:NADP binding"/>
    <property type="evidence" value="ECO:0007669"/>
    <property type="project" value="InterPro"/>
</dbReference>
<dbReference type="OrthoDB" id="66881at2759"/>
<dbReference type="InterPro" id="IPR051820">
    <property type="entry name" value="FAD-binding_MO"/>
</dbReference>
<keyword evidence="6" id="KW-0503">Monooxygenase</keyword>
<evidence type="ECO:0000256" key="3">
    <source>
        <dbReference type="ARBA" id="ARBA00022827"/>
    </source>
</evidence>
<evidence type="ECO:0000313" key="7">
    <source>
        <dbReference type="EMBL" id="KAI1860544.1"/>
    </source>
</evidence>
<dbReference type="PANTHER" id="PTHR43872">
    <property type="entry name" value="MONOOXYGENASE, PUTATIVE (AFU_ORTHOLOGUE AFUA_8G02570)-RELATED"/>
    <property type="match status" value="1"/>
</dbReference>
<dbReference type="Proteomes" id="UP000829685">
    <property type="component" value="Unassembled WGS sequence"/>
</dbReference>
<evidence type="ECO:0008006" key="9">
    <source>
        <dbReference type="Google" id="ProtNLM"/>
    </source>
</evidence>
<dbReference type="SUPFAM" id="SSF51905">
    <property type="entry name" value="FAD/NAD(P)-binding domain"/>
    <property type="match status" value="1"/>
</dbReference>
<dbReference type="Gene3D" id="3.50.50.60">
    <property type="entry name" value="FAD/NAD(P)-binding domain"/>
    <property type="match status" value="3"/>
</dbReference>